<keyword evidence="4 6" id="KW-1133">Transmembrane helix</keyword>
<protein>
    <recommendedName>
        <fullName evidence="7">DUF3817 domain-containing protein</fullName>
    </recommendedName>
</protein>
<feature type="transmembrane region" description="Helical" evidence="6">
    <location>
        <begin position="35"/>
        <end position="56"/>
    </location>
</feature>
<sequence>MFKWVSYIEGISLLLLLFLAMPLKYIWNIPEFVSVIGMAHGVLFIMYMLFVANFFFSKQWNLKTSVFATIASIVPFGPFILEKRIINQNERPPAV</sequence>
<dbReference type="EMBL" id="CP003923">
    <property type="protein sequence ID" value="AIC96360.1"/>
    <property type="molecule type" value="Genomic_DNA"/>
</dbReference>
<keyword evidence="2" id="KW-1003">Cell membrane</keyword>
<dbReference type="NCBIfam" id="TIGR03954">
    <property type="entry name" value="integ_memb_HG"/>
    <property type="match status" value="1"/>
</dbReference>
<gene>
    <name evidence="8" type="ORF">BleG1_3813</name>
</gene>
<feature type="domain" description="DUF3817" evidence="7">
    <location>
        <begin position="1"/>
        <end position="85"/>
    </location>
</feature>
<evidence type="ECO:0000256" key="6">
    <source>
        <dbReference type="SAM" id="Phobius"/>
    </source>
</evidence>
<dbReference type="eggNOG" id="COG2814">
    <property type="taxonomic scope" value="Bacteria"/>
</dbReference>
<evidence type="ECO:0000256" key="5">
    <source>
        <dbReference type="ARBA" id="ARBA00023136"/>
    </source>
</evidence>
<evidence type="ECO:0000259" key="7">
    <source>
        <dbReference type="Pfam" id="PF12823"/>
    </source>
</evidence>
<dbReference type="Pfam" id="PF12823">
    <property type="entry name" value="DUF3817"/>
    <property type="match status" value="1"/>
</dbReference>
<keyword evidence="3 6" id="KW-0812">Transmembrane</keyword>
<evidence type="ECO:0000313" key="9">
    <source>
        <dbReference type="Proteomes" id="UP000027142"/>
    </source>
</evidence>
<comment type="subcellular location">
    <subcellularLocation>
        <location evidence="1">Cell membrane</location>
        <topology evidence="1">Multi-pass membrane protein</topology>
    </subcellularLocation>
</comment>
<evidence type="ECO:0000256" key="2">
    <source>
        <dbReference type="ARBA" id="ARBA00022475"/>
    </source>
</evidence>
<dbReference type="OrthoDB" id="1121311at2"/>
<dbReference type="KEGG" id="ble:BleG1_3813"/>
<proteinExistence type="predicted"/>
<evidence type="ECO:0000256" key="4">
    <source>
        <dbReference type="ARBA" id="ARBA00022989"/>
    </source>
</evidence>
<organism evidence="8 9">
    <name type="scientific">Shouchella lehensis G1</name>
    <dbReference type="NCBI Taxonomy" id="1246626"/>
    <lineage>
        <taxon>Bacteria</taxon>
        <taxon>Bacillati</taxon>
        <taxon>Bacillota</taxon>
        <taxon>Bacilli</taxon>
        <taxon>Bacillales</taxon>
        <taxon>Bacillaceae</taxon>
        <taxon>Shouchella</taxon>
    </lineage>
</organism>
<dbReference type="InterPro" id="IPR023845">
    <property type="entry name" value="DUF3817_TM"/>
</dbReference>
<dbReference type="RefSeq" id="WP_038484299.1">
    <property type="nucleotide sequence ID" value="NZ_CP003923.1"/>
</dbReference>
<evidence type="ECO:0000313" key="8">
    <source>
        <dbReference type="EMBL" id="AIC96360.1"/>
    </source>
</evidence>
<name>A0A060M2V5_9BACI</name>
<dbReference type="PANTHER" id="PTHR40077:SF1">
    <property type="entry name" value="MEMBRANE PROTEIN"/>
    <property type="match status" value="1"/>
</dbReference>
<dbReference type="Proteomes" id="UP000027142">
    <property type="component" value="Chromosome"/>
</dbReference>
<evidence type="ECO:0000256" key="1">
    <source>
        <dbReference type="ARBA" id="ARBA00004651"/>
    </source>
</evidence>
<dbReference type="PANTHER" id="PTHR40077">
    <property type="entry name" value="MEMBRANE PROTEIN-RELATED"/>
    <property type="match status" value="1"/>
</dbReference>
<dbReference type="PATRIC" id="fig|1246626.3.peg.3807"/>
<accession>A0A060M2V5</accession>
<reference evidence="8 9" key="1">
    <citation type="journal article" date="2014" name="Gene">
        <title>A comparative genomic analysis of the alkalitolerant soil bacterium Bacillus lehensis G1.</title>
        <authorList>
            <person name="Noor Y.M."/>
            <person name="Samsulrizal N.H."/>
            <person name="Jema'on N.A."/>
            <person name="Low K.O."/>
            <person name="Ramli A.N."/>
            <person name="Alias N.I."/>
            <person name="Damis S.I."/>
            <person name="Fuzi S.F."/>
            <person name="Isa M.N."/>
            <person name="Murad A.M."/>
            <person name="Raih M.F."/>
            <person name="Bakar F.D."/>
            <person name="Najimudin N."/>
            <person name="Mahadi N.M."/>
            <person name="Illias R.M."/>
        </authorList>
    </citation>
    <scope>NUCLEOTIDE SEQUENCE [LARGE SCALE GENOMIC DNA]</scope>
    <source>
        <strain evidence="8 9">G1</strain>
    </source>
</reference>
<dbReference type="AlphaFoldDB" id="A0A060M2V5"/>
<dbReference type="HOGENOM" id="CLU_120964_3_3_9"/>
<keyword evidence="9" id="KW-1185">Reference proteome</keyword>
<feature type="transmembrane region" description="Helical" evidence="6">
    <location>
        <begin position="62"/>
        <end position="81"/>
    </location>
</feature>
<evidence type="ECO:0000256" key="3">
    <source>
        <dbReference type="ARBA" id="ARBA00022692"/>
    </source>
</evidence>
<keyword evidence="5 6" id="KW-0472">Membrane</keyword>
<feature type="transmembrane region" description="Helical" evidence="6">
    <location>
        <begin position="6"/>
        <end position="23"/>
    </location>
</feature>
<dbReference type="GO" id="GO:0005886">
    <property type="term" value="C:plasma membrane"/>
    <property type="evidence" value="ECO:0007669"/>
    <property type="project" value="UniProtKB-SubCell"/>
</dbReference>
<dbReference type="STRING" id="1246626.BleG1_3813"/>